<dbReference type="EMBL" id="RQTK01000307">
    <property type="protein sequence ID" value="RUS82045.1"/>
    <property type="molecule type" value="Genomic_DNA"/>
</dbReference>
<evidence type="ECO:0000256" key="2">
    <source>
        <dbReference type="ARBA" id="ARBA00022670"/>
    </source>
</evidence>
<keyword evidence="3 5" id="KW-0378">Hydrolase</keyword>
<dbReference type="InterPro" id="IPR039785">
    <property type="entry name" value="MINY3/4"/>
</dbReference>
<keyword evidence="5" id="KW-0833">Ubl conjugation pathway</keyword>
<keyword evidence="9" id="KW-1185">Reference proteome</keyword>
<feature type="domain" description="Deubiquitinating enzyme MINDY-3/4 conserved" evidence="7">
    <location>
        <begin position="15"/>
        <end position="251"/>
    </location>
</feature>
<evidence type="ECO:0000259" key="7">
    <source>
        <dbReference type="SMART" id="SM01174"/>
    </source>
</evidence>
<dbReference type="InterPro" id="IPR025257">
    <property type="entry name" value="MINDY-3/4_CD"/>
</dbReference>
<dbReference type="GO" id="GO:0006508">
    <property type="term" value="P:proteolysis"/>
    <property type="evidence" value="ECO:0007669"/>
    <property type="project" value="UniProtKB-KW"/>
</dbReference>
<evidence type="ECO:0000256" key="1">
    <source>
        <dbReference type="ARBA" id="ARBA00011074"/>
    </source>
</evidence>
<dbReference type="Pfam" id="PF13898">
    <property type="entry name" value="MINDY-3_4_CD"/>
    <property type="match status" value="1"/>
</dbReference>
<comment type="caution">
    <text evidence="8">The sequence shown here is derived from an EMBL/GenBank/DDBJ whole genome shotgun (WGS) entry which is preliminary data.</text>
</comment>
<feature type="region of interest" description="Disordered" evidence="6">
    <location>
        <begin position="121"/>
        <end position="145"/>
    </location>
</feature>
<dbReference type="OrthoDB" id="9981542at2759"/>
<feature type="compositionally biased region" description="Polar residues" evidence="6">
    <location>
        <begin position="124"/>
        <end position="145"/>
    </location>
</feature>
<dbReference type="GO" id="GO:0004843">
    <property type="term" value="F:cysteine-type deubiquitinase activity"/>
    <property type="evidence" value="ECO:0007669"/>
    <property type="project" value="UniProtKB-UniRule"/>
</dbReference>
<protein>
    <recommendedName>
        <fullName evidence="5">Ubiquitin carboxyl-terminal hydrolase MINDY</fullName>
        <ecNumber evidence="5">3.4.19.12</ecNumber>
    </recommendedName>
</protein>
<keyword evidence="2 5" id="KW-0645">Protease</keyword>
<evidence type="ECO:0000256" key="5">
    <source>
        <dbReference type="RuleBase" id="RU367088"/>
    </source>
</evidence>
<dbReference type="PANTHER" id="PTHR12473">
    <property type="entry name" value="UBIQUITIN CARBOXYL-TERMINAL HYDROLASE MINDY-4-RELATED"/>
    <property type="match status" value="1"/>
</dbReference>
<dbReference type="PANTHER" id="PTHR12473:SF17">
    <property type="entry name" value="UBIQUITIN CARBOXYL-TERMINAL HYDROLASE MINDY-3"/>
    <property type="match status" value="1"/>
</dbReference>
<keyword evidence="4 5" id="KW-0788">Thiol protease</keyword>
<organism evidence="8 9">
    <name type="scientific">Elysia chlorotica</name>
    <name type="common">Eastern emerald elysia</name>
    <name type="synonym">Sea slug</name>
    <dbReference type="NCBI Taxonomy" id="188477"/>
    <lineage>
        <taxon>Eukaryota</taxon>
        <taxon>Metazoa</taxon>
        <taxon>Spiralia</taxon>
        <taxon>Lophotrochozoa</taxon>
        <taxon>Mollusca</taxon>
        <taxon>Gastropoda</taxon>
        <taxon>Heterobranchia</taxon>
        <taxon>Euthyneura</taxon>
        <taxon>Panpulmonata</taxon>
        <taxon>Sacoglossa</taxon>
        <taxon>Placobranchoidea</taxon>
        <taxon>Plakobranchidae</taxon>
        <taxon>Elysia</taxon>
    </lineage>
</organism>
<comment type="catalytic activity">
    <reaction evidence="5">
        <text>Thiol-dependent hydrolysis of ester, thioester, amide, peptide and isopeptide bonds formed by the C-terminal Gly of ubiquitin (a 76-residue protein attached to proteins as an intracellular targeting signal).</text>
        <dbReference type="EC" id="3.4.19.12"/>
    </reaction>
</comment>
<dbReference type="GO" id="GO:1990380">
    <property type="term" value="F:K48-linked deubiquitinase activity"/>
    <property type="evidence" value="ECO:0007669"/>
    <property type="project" value="UniProtKB-UniRule"/>
</dbReference>
<accession>A0A433TKK3</accession>
<gene>
    <name evidence="8" type="ORF">EGW08_010201</name>
</gene>
<proteinExistence type="inferred from homology"/>
<dbReference type="SMART" id="SM01174">
    <property type="entry name" value="DUF4205"/>
    <property type="match status" value="1"/>
</dbReference>
<evidence type="ECO:0000256" key="4">
    <source>
        <dbReference type="ARBA" id="ARBA00022807"/>
    </source>
</evidence>
<evidence type="ECO:0000313" key="9">
    <source>
        <dbReference type="Proteomes" id="UP000271974"/>
    </source>
</evidence>
<dbReference type="AlphaFoldDB" id="A0A433TKK3"/>
<comment type="function">
    <text evidence="5">Hydrolase that can remove 'Lys-48'-linked conjugated ubiquitin from proteins.</text>
</comment>
<dbReference type="GO" id="GO:0071108">
    <property type="term" value="P:protein K48-linked deubiquitination"/>
    <property type="evidence" value="ECO:0007669"/>
    <property type="project" value="InterPro"/>
</dbReference>
<dbReference type="Proteomes" id="UP000271974">
    <property type="component" value="Unassembled WGS sequence"/>
</dbReference>
<dbReference type="EC" id="3.4.19.12" evidence="5"/>
<name>A0A433TKK3_ELYCH</name>
<evidence type="ECO:0000313" key="8">
    <source>
        <dbReference type="EMBL" id="RUS82045.1"/>
    </source>
</evidence>
<sequence length="251" mass="27816">MTACKMDQSALQDIRSLLWGSSLKEDVFSRWSQGFIFSEETPTALVQLEGGPCAVIAPVQAFIIKCAIFKDNSSDLKHLKTISNAGANMLLLEALKEILLQVSTSEFVLFDLQSPPQESEACALSQQHQDVGETSHQQGDVTKRNSLQEGALTQEAFHSSLKMIKCRTCDELHKTLERSLPQFQSRFGVLLYLYSILLTKGINQIKNEVEDPSEPLIDGIYGHGSQSLINLLMTSHATTNVWDNDKDISGL</sequence>
<reference evidence="8 9" key="1">
    <citation type="submission" date="2019-01" db="EMBL/GenBank/DDBJ databases">
        <title>A draft genome assembly of the solar-powered sea slug Elysia chlorotica.</title>
        <authorList>
            <person name="Cai H."/>
            <person name="Li Q."/>
            <person name="Fang X."/>
            <person name="Li J."/>
            <person name="Curtis N.E."/>
            <person name="Altenburger A."/>
            <person name="Shibata T."/>
            <person name="Feng M."/>
            <person name="Maeda T."/>
            <person name="Schwartz J.A."/>
            <person name="Shigenobu S."/>
            <person name="Lundholm N."/>
            <person name="Nishiyama T."/>
            <person name="Yang H."/>
            <person name="Hasebe M."/>
            <person name="Li S."/>
            <person name="Pierce S.K."/>
            <person name="Wang J."/>
        </authorList>
    </citation>
    <scope>NUCLEOTIDE SEQUENCE [LARGE SCALE GENOMIC DNA]</scope>
    <source>
        <strain evidence="8">EC2010</strain>
        <tissue evidence="8">Whole organism of an adult</tissue>
    </source>
</reference>
<comment type="similarity">
    <text evidence="1 5">Belongs to the MINDY deubiquitinase family. FAM188 subfamily.</text>
</comment>
<feature type="non-terminal residue" evidence="8">
    <location>
        <position position="251"/>
    </location>
</feature>
<evidence type="ECO:0000256" key="3">
    <source>
        <dbReference type="ARBA" id="ARBA00022801"/>
    </source>
</evidence>
<evidence type="ECO:0000256" key="6">
    <source>
        <dbReference type="SAM" id="MobiDB-lite"/>
    </source>
</evidence>